<dbReference type="AlphaFoldDB" id="A0A516NXA6"/>
<gene>
    <name evidence="4" type="ORF">FOH10_15815</name>
</gene>
<reference evidence="4 5" key="1">
    <citation type="submission" date="2019-07" db="EMBL/GenBank/DDBJ databases">
        <title>Complete Genome Sequence and Methylome Analysis of Nocardia otitidis-caviarum NEB252.</title>
        <authorList>
            <person name="Fomenkov A."/>
            <person name="Anton B.P."/>
            <person name="Vincze T."/>
            <person name="Roberts R.J."/>
        </authorList>
    </citation>
    <scope>NUCLEOTIDE SEQUENCE [LARGE SCALE GENOMIC DNA]</scope>
    <source>
        <strain evidence="4 5">NEB252</strain>
    </source>
</reference>
<sequence length="188" mass="20088">MSAVLATAAAALAAGALLPASASAAPVTPVPRLDVERYLGTWQQLAAIPQPFNLACARDTRADYSLMPDGDITVRNRCTTWFGNTDEIVGRARVNDPVTNAQLGVTFWNQPDPPTNYVVTAIDPDYSWALVVNPERTSGFVLSRTPARSADEWAAIRAAIDAAGLNTCLFLTSPTTGGDERIVPLCER</sequence>
<evidence type="ECO:0000256" key="1">
    <source>
        <dbReference type="ARBA" id="ARBA00006889"/>
    </source>
</evidence>
<dbReference type="InterPro" id="IPR047202">
    <property type="entry name" value="Lipocalin_Blc-like_dom"/>
</dbReference>
<organism evidence="4 5">
    <name type="scientific">Nocardia otitidiscaviarum</name>
    <dbReference type="NCBI Taxonomy" id="1823"/>
    <lineage>
        <taxon>Bacteria</taxon>
        <taxon>Bacillati</taxon>
        <taxon>Actinomycetota</taxon>
        <taxon>Actinomycetes</taxon>
        <taxon>Mycobacteriales</taxon>
        <taxon>Nocardiaceae</taxon>
        <taxon>Nocardia</taxon>
    </lineage>
</organism>
<dbReference type="KEGG" id="nod:FOH10_15815"/>
<evidence type="ECO:0000313" key="5">
    <source>
        <dbReference type="Proteomes" id="UP000317039"/>
    </source>
</evidence>
<dbReference type="GO" id="GO:0006950">
    <property type="term" value="P:response to stress"/>
    <property type="evidence" value="ECO:0007669"/>
    <property type="project" value="UniProtKB-ARBA"/>
</dbReference>
<dbReference type="Proteomes" id="UP000317039">
    <property type="component" value="Chromosome"/>
</dbReference>
<evidence type="ECO:0000259" key="3">
    <source>
        <dbReference type="Pfam" id="PF08212"/>
    </source>
</evidence>
<dbReference type="PANTHER" id="PTHR10612:SF34">
    <property type="entry name" value="APOLIPOPROTEIN D"/>
    <property type="match status" value="1"/>
</dbReference>
<keyword evidence="2" id="KW-0732">Signal</keyword>
<proteinExistence type="inferred from homology"/>
<feature type="chain" id="PRO_5022279884" evidence="2">
    <location>
        <begin position="25"/>
        <end position="188"/>
    </location>
</feature>
<dbReference type="InterPro" id="IPR000566">
    <property type="entry name" value="Lipocln_cytosolic_FA-bd_dom"/>
</dbReference>
<protein>
    <submittedName>
        <fullName evidence="4">Lipocalin family protein</fullName>
    </submittedName>
</protein>
<dbReference type="PANTHER" id="PTHR10612">
    <property type="entry name" value="APOLIPOPROTEIN D"/>
    <property type="match status" value="1"/>
</dbReference>
<dbReference type="Gene3D" id="2.40.128.20">
    <property type="match status" value="1"/>
</dbReference>
<dbReference type="InterPro" id="IPR022271">
    <property type="entry name" value="Lipocalin_ApoD"/>
</dbReference>
<feature type="signal peptide" evidence="2">
    <location>
        <begin position="1"/>
        <end position="24"/>
    </location>
</feature>
<feature type="domain" description="Lipocalin/cytosolic fatty-acid binding" evidence="3">
    <location>
        <begin position="33"/>
        <end position="171"/>
    </location>
</feature>
<dbReference type="SUPFAM" id="SSF50814">
    <property type="entry name" value="Lipocalins"/>
    <property type="match status" value="1"/>
</dbReference>
<dbReference type="EMBL" id="CP041695">
    <property type="protein sequence ID" value="QDP83525.1"/>
    <property type="molecule type" value="Genomic_DNA"/>
</dbReference>
<dbReference type="PIRSF" id="PIRSF036893">
    <property type="entry name" value="Lipocalin_ApoD"/>
    <property type="match status" value="1"/>
</dbReference>
<dbReference type="CDD" id="cd19438">
    <property type="entry name" value="lipocalin_Blc-like"/>
    <property type="match status" value="1"/>
</dbReference>
<dbReference type="Pfam" id="PF08212">
    <property type="entry name" value="Lipocalin_2"/>
    <property type="match status" value="1"/>
</dbReference>
<dbReference type="InterPro" id="IPR012674">
    <property type="entry name" value="Calycin"/>
</dbReference>
<comment type="similarity">
    <text evidence="1 2">Belongs to the calycin superfamily. Lipocalin family.</text>
</comment>
<evidence type="ECO:0000256" key="2">
    <source>
        <dbReference type="PIRNR" id="PIRNR036893"/>
    </source>
</evidence>
<name>A0A516NXA6_9NOCA</name>
<evidence type="ECO:0000313" key="4">
    <source>
        <dbReference type="EMBL" id="QDP83525.1"/>
    </source>
</evidence>
<accession>A0A516NXA6</accession>